<dbReference type="FunFam" id="3.10.20.90:FF:000104">
    <property type="entry name" value="Tyrosine-protein phosphatase non-receptor type"/>
    <property type="match status" value="1"/>
</dbReference>
<dbReference type="Pfam" id="PF00373">
    <property type="entry name" value="FERM_M"/>
    <property type="match status" value="1"/>
</dbReference>
<feature type="transmembrane region" description="Helical" evidence="6">
    <location>
        <begin position="724"/>
        <end position="743"/>
    </location>
</feature>
<dbReference type="GO" id="GO:0004725">
    <property type="term" value="F:protein tyrosine phosphatase activity"/>
    <property type="evidence" value="ECO:0007669"/>
    <property type="project" value="TreeGrafter"/>
</dbReference>
<dbReference type="PANTHER" id="PTHR45706">
    <property type="entry name" value="TYROSINE-PROTEIN PHOSPHATASE"/>
    <property type="match status" value="1"/>
</dbReference>
<dbReference type="InterPro" id="IPR019749">
    <property type="entry name" value="Band_41_domain"/>
</dbReference>
<feature type="compositionally biased region" description="Low complexity" evidence="7">
    <location>
        <begin position="475"/>
        <end position="487"/>
    </location>
</feature>
<dbReference type="SMART" id="SM01195">
    <property type="entry name" value="FA"/>
    <property type="match status" value="1"/>
</dbReference>
<evidence type="ECO:0000256" key="2">
    <source>
        <dbReference type="ARBA" id="ARBA00010199"/>
    </source>
</evidence>
<feature type="transmembrane region" description="Helical" evidence="6">
    <location>
        <begin position="641"/>
        <end position="668"/>
    </location>
</feature>
<comment type="caution">
    <text evidence="9">The sequence shown here is derived from an EMBL/GenBank/DDBJ whole genome shotgun (WGS) entry which is preliminary data.</text>
</comment>
<feature type="transmembrane region" description="Helical" evidence="6">
    <location>
        <begin position="835"/>
        <end position="855"/>
    </location>
</feature>
<protein>
    <recommendedName>
        <fullName evidence="6">Multidrug and toxin extrusion protein</fullName>
    </recommendedName>
</protein>
<keyword evidence="6" id="KW-0812">Transmembrane</keyword>
<dbReference type="GO" id="GO:0008092">
    <property type="term" value="F:cytoskeletal protein binding"/>
    <property type="evidence" value="ECO:0007669"/>
    <property type="project" value="InterPro"/>
</dbReference>
<dbReference type="SUPFAM" id="SSF47031">
    <property type="entry name" value="Second domain of FERM"/>
    <property type="match status" value="1"/>
</dbReference>
<feature type="domain" description="FERM" evidence="8">
    <location>
        <begin position="29"/>
        <end position="312"/>
    </location>
</feature>
<dbReference type="Gene3D" id="2.30.29.30">
    <property type="entry name" value="Pleckstrin-homology domain (PH domain)/Phosphotyrosine-binding domain (PTB)"/>
    <property type="match status" value="1"/>
</dbReference>
<dbReference type="CDD" id="cd17194">
    <property type="entry name" value="FERM_F1_PTPN4"/>
    <property type="match status" value="1"/>
</dbReference>
<dbReference type="InterPro" id="IPR035963">
    <property type="entry name" value="FERM_2"/>
</dbReference>
<dbReference type="Gene3D" id="2.30.42.10">
    <property type="match status" value="1"/>
</dbReference>
<dbReference type="SMART" id="SM00295">
    <property type="entry name" value="B41"/>
    <property type="match status" value="1"/>
</dbReference>
<dbReference type="PROSITE" id="PS50057">
    <property type="entry name" value="FERM_3"/>
    <property type="match status" value="1"/>
</dbReference>
<feature type="transmembrane region" description="Helical" evidence="6">
    <location>
        <begin position="906"/>
        <end position="926"/>
    </location>
</feature>
<evidence type="ECO:0000256" key="7">
    <source>
        <dbReference type="SAM" id="MobiDB-lite"/>
    </source>
</evidence>
<dbReference type="Gene3D" id="1.20.80.10">
    <property type="match status" value="1"/>
</dbReference>
<keyword evidence="6" id="KW-1133">Transmembrane helix</keyword>
<dbReference type="PROSITE" id="PS00661">
    <property type="entry name" value="FERM_2"/>
    <property type="match status" value="1"/>
</dbReference>
<sequence length="1142" mass="127114">MTSRFRLPAGRTYNVRASELARDRQHTEVVCNVLLLDNTVQAFKVNKHDQGHILLDLVFRHLDLTERDYFGLQLADDTSDSPRWLDPNKSVRKQLKRGSPYNLNFRVKFFVTDLNKLQEEYTRYQYFLQLKQDILSGRLPCPYNIAALLASYSVQSELGDYCNSEHLPGYLANYSFIFNQPQDFEKEIAKLHQQHKGLSPAESEFNYLSTARSLELYGVELHYARDQSNTEIMIGVLSSGIVIYKSRVRINYFPWLKIVKISFKCKQFFVQLRRELHDSREILLGFNMGNYRACKNLWKACVEHHTFFRLERPVPPQKNFFAHYFTLGSKFRYCGRTEVQSVQYGKEKANKDRVFARSPSKPLTRKMMSGIDWESVSRNSLSDDRLETQSLPSRSPPGTPNHRNSTFTQEGSRLRPSSVGHLVDHIVHVSSSEVFANHKSPSSTQANSIILESSPCQETAGEGRPPALPPKQKKNTTQSQQSNSCQQELDPHFQDLLDGPITSEKSTPNGIVPHDNLVLIRMKADENGRFGFNVKGGIDQKMPVIVSRVAPGTPNTTHLLKTSPVIIVKERTSGFRWRNADALSIEVKVNDLRLKPVNFWQEAKRISKLAGPVFLSQLMILLISVVSSAFCGHLGKVELGAVSLATAVITIAGISIGMGLSTACDTLISQTHGSKNMKRIGVILQRGILILSITCFPCWAIFINIEHILLAFKQSAAVAKLTQLYVKIFIPALPAAFVYDLEIRYLQNQGITMPQVFTGLIANILNAGINYLFLFVLNLGVPGSAAANVISQYCQAILLFGYIRWRKLHVNTWAGWSTDCLQEWGDFTRLAIPSLFMLCIEWWTFYIGTFLVGIIDEVQLGAQTIIFQIITVPYRIAIGYSAAATLHVGSALGARNPDQAVNSAKVALCCIGCISLVNAVIIGAVRNVVSYIFTSEKDILPLVVEVIPLCAVFHLFDAMAGVCGGVLRGAGKQKLGAIGNLVGYYLIGFPVGVSLMFAAKLGVFGLWIGMFLCASSQTVIFLIVICRINWKKAANQAQVNAGMMRDMDTPNGTSRGQLKDTSTEVDAVNNEMALMPNACDLEQRLNNDQVIEEPPIVDAGVTTVGELLTTKQLIIRRGLAFLSGPLILAIGLVIHFSLENGS</sequence>
<keyword evidence="10" id="KW-1185">Reference proteome</keyword>
<evidence type="ECO:0000256" key="6">
    <source>
        <dbReference type="RuleBase" id="RU004914"/>
    </source>
</evidence>
<reference evidence="9 10" key="1">
    <citation type="journal article" date="2018" name="Nat. Ecol. Evol.">
        <title>Shark genomes provide insights into elasmobranch evolution and the origin of vertebrates.</title>
        <authorList>
            <person name="Hara Y"/>
            <person name="Yamaguchi K"/>
            <person name="Onimaru K"/>
            <person name="Kadota M"/>
            <person name="Koyanagi M"/>
            <person name="Keeley SD"/>
            <person name="Tatsumi K"/>
            <person name="Tanaka K"/>
            <person name="Motone F"/>
            <person name="Kageyama Y"/>
            <person name="Nozu R"/>
            <person name="Adachi N"/>
            <person name="Nishimura O"/>
            <person name="Nakagawa R"/>
            <person name="Tanegashima C"/>
            <person name="Kiyatake I"/>
            <person name="Matsumoto R"/>
            <person name="Murakumo K"/>
            <person name="Nishida K"/>
            <person name="Terakita A"/>
            <person name="Kuratani S"/>
            <person name="Sato K"/>
            <person name="Hyodo S Kuraku.S."/>
        </authorList>
    </citation>
    <scope>NUCLEOTIDE SEQUENCE [LARGE SCALE GENOMIC DNA]</scope>
</reference>
<dbReference type="OrthoDB" id="10012364at2759"/>
<dbReference type="Pfam" id="PF01554">
    <property type="entry name" value="MatE"/>
    <property type="match status" value="2"/>
</dbReference>
<dbReference type="InterPro" id="IPR036034">
    <property type="entry name" value="PDZ_sf"/>
</dbReference>
<dbReference type="PRINTS" id="PR00935">
    <property type="entry name" value="BAND41"/>
</dbReference>
<feature type="transmembrane region" description="Helical" evidence="6">
    <location>
        <begin position="613"/>
        <end position="635"/>
    </location>
</feature>
<feature type="transmembrane region" description="Helical" evidence="6">
    <location>
        <begin position="688"/>
        <end position="712"/>
    </location>
</feature>
<feature type="transmembrane region" description="Helical" evidence="6">
    <location>
        <begin position="755"/>
        <end position="779"/>
    </location>
</feature>
<dbReference type="InterPro" id="IPR029071">
    <property type="entry name" value="Ubiquitin-like_domsf"/>
</dbReference>
<dbReference type="SMART" id="SM01196">
    <property type="entry name" value="FERM_C"/>
    <property type="match status" value="1"/>
</dbReference>
<dbReference type="PROSITE" id="PS00660">
    <property type="entry name" value="FERM_1"/>
    <property type="match status" value="1"/>
</dbReference>
<dbReference type="GO" id="GO:0009898">
    <property type="term" value="C:cytoplasmic side of plasma membrane"/>
    <property type="evidence" value="ECO:0007669"/>
    <property type="project" value="TreeGrafter"/>
</dbReference>
<dbReference type="FunFam" id="2.30.29.30:FF:000002">
    <property type="entry name" value="Band 4.1-like protein 5 isoform 1"/>
    <property type="match status" value="1"/>
</dbReference>
<dbReference type="EMBL" id="BFAA01001938">
    <property type="protein sequence ID" value="GCB71477.1"/>
    <property type="molecule type" value="Genomic_DNA"/>
</dbReference>
<feature type="transmembrane region" description="Helical" evidence="6">
    <location>
        <begin position="1119"/>
        <end position="1138"/>
    </location>
</feature>
<feature type="transmembrane region" description="Helical" evidence="6">
    <location>
        <begin position="875"/>
        <end position="894"/>
    </location>
</feature>
<dbReference type="Pfam" id="PF08736">
    <property type="entry name" value="FA"/>
    <property type="match status" value="1"/>
</dbReference>
<dbReference type="InterPro" id="IPR014847">
    <property type="entry name" value="FA"/>
</dbReference>
<feature type="transmembrane region" description="Helical" evidence="6">
    <location>
        <begin position="1004"/>
        <end position="1026"/>
    </location>
</feature>
<evidence type="ECO:0000313" key="9">
    <source>
        <dbReference type="EMBL" id="GCB71477.1"/>
    </source>
</evidence>
<dbReference type="GO" id="GO:0042910">
    <property type="term" value="F:xenobiotic transmembrane transporter activity"/>
    <property type="evidence" value="ECO:0007669"/>
    <property type="project" value="InterPro"/>
</dbReference>
<dbReference type="InterPro" id="IPR019747">
    <property type="entry name" value="FERM_CS"/>
</dbReference>
<name>A0A401PEC6_SCYTO</name>
<dbReference type="InterPro" id="IPR045069">
    <property type="entry name" value="MATE_euk"/>
</dbReference>
<dbReference type="STRING" id="75743.A0A401PEC6"/>
<dbReference type="InterPro" id="IPR019748">
    <property type="entry name" value="FERM_central"/>
</dbReference>
<evidence type="ECO:0000259" key="8">
    <source>
        <dbReference type="PROSITE" id="PS50057"/>
    </source>
</evidence>
<dbReference type="SUPFAM" id="SSF50156">
    <property type="entry name" value="PDZ domain-like"/>
    <property type="match status" value="1"/>
</dbReference>
<dbReference type="InterPro" id="IPR002528">
    <property type="entry name" value="MATE_fam"/>
</dbReference>
<keyword evidence="5" id="KW-0904">Protein phosphatase</keyword>
<keyword evidence="6" id="KW-0472">Membrane</keyword>
<feature type="transmembrane region" description="Helical" evidence="6">
    <location>
        <begin position="979"/>
        <end position="998"/>
    </location>
</feature>
<comment type="similarity">
    <text evidence="2 6">Belongs to the multi antimicrobial extrusion (MATE) (TC 2.A.66.1) family.</text>
</comment>
<dbReference type="Gene3D" id="3.10.20.90">
    <property type="entry name" value="Phosphatidylinositol 3-kinase Catalytic Subunit, Chain A, domain 1"/>
    <property type="match status" value="1"/>
</dbReference>
<dbReference type="SUPFAM" id="SSF54236">
    <property type="entry name" value="Ubiquitin-like"/>
    <property type="match status" value="1"/>
</dbReference>
<dbReference type="PRINTS" id="PR00661">
    <property type="entry name" value="ERMFAMILY"/>
</dbReference>
<dbReference type="InterPro" id="IPR041783">
    <property type="entry name" value="PTPN3/4_FERM_C"/>
</dbReference>
<keyword evidence="3" id="KW-0963">Cytoplasm</keyword>
<dbReference type="InterPro" id="IPR018979">
    <property type="entry name" value="FERM_N"/>
</dbReference>
<dbReference type="AlphaFoldDB" id="A0A401PEC6"/>
<dbReference type="GO" id="GO:1990961">
    <property type="term" value="P:xenobiotic detoxification by transmembrane export across the plasma membrane"/>
    <property type="evidence" value="ECO:0007669"/>
    <property type="project" value="InterPro"/>
</dbReference>
<dbReference type="InterPro" id="IPR018980">
    <property type="entry name" value="FERM_PH-like_C"/>
</dbReference>
<dbReference type="SUPFAM" id="SSF50729">
    <property type="entry name" value="PH domain-like"/>
    <property type="match status" value="1"/>
</dbReference>
<dbReference type="FunFam" id="1.20.80.10:FF:000003">
    <property type="entry name" value="Tyrosine-protein phosphatase non-receptor type 4"/>
    <property type="match status" value="1"/>
</dbReference>
<dbReference type="InterPro" id="IPR011993">
    <property type="entry name" value="PH-like_dom_sf"/>
</dbReference>
<dbReference type="GO" id="GO:0005737">
    <property type="term" value="C:cytoplasm"/>
    <property type="evidence" value="ECO:0007669"/>
    <property type="project" value="UniProtKB-SubCell"/>
</dbReference>
<comment type="subcellular location">
    <subcellularLocation>
        <location evidence="1">Cytoplasm</location>
    </subcellularLocation>
</comment>
<evidence type="ECO:0000256" key="4">
    <source>
        <dbReference type="ARBA" id="ARBA00022801"/>
    </source>
</evidence>
<gene>
    <name evidence="9" type="ORF">scyTo_0005955</name>
</gene>
<proteinExistence type="inferred from homology"/>
<organism evidence="9 10">
    <name type="scientific">Scyliorhinus torazame</name>
    <name type="common">Cloudy catshark</name>
    <name type="synonym">Catulus torazame</name>
    <dbReference type="NCBI Taxonomy" id="75743"/>
    <lineage>
        <taxon>Eukaryota</taxon>
        <taxon>Metazoa</taxon>
        <taxon>Chordata</taxon>
        <taxon>Craniata</taxon>
        <taxon>Vertebrata</taxon>
        <taxon>Chondrichthyes</taxon>
        <taxon>Elasmobranchii</taxon>
        <taxon>Galeomorphii</taxon>
        <taxon>Galeoidea</taxon>
        <taxon>Carcharhiniformes</taxon>
        <taxon>Scyliorhinidae</taxon>
        <taxon>Scyliorhinus</taxon>
    </lineage>
</organism>
<keyword evidence="4" id="KW-0378">Hydrolase</keyword>
<dbReference type="Pfam" id="PF09380">
    <property type="entry name" value="FERM_C"/>
    <property type="match status" value="1"/>
</dbReference>
<dbReference type="NCBIfam" id="TIGR00797">
    <property type="entry name" value="matE"/>
    <property type="match status" value="1"/>
</dbReference>
<evidence type="ECO:0000256" key="5">
    <source>
        <dbReference type="ARBA" id="ARBA00022912"/>
    </source>
</evidence>
<dbReference type="Pfam" id="PF09379">
    <property type="entry name" value="FERM_N"/>
    <property type="match status" value="1"/>
</dbReference>
<feature type="region of interest" description="Disordered" evidence="7">
    <location>
        <begin position="455"/>
        <end position="487"/>
    </location>
</feature>
<dbReference type="CDD" id="cd14473">
    <property type="entry name" value="FERM_B-lobe"/>
    <property type="match status" value="1"/>
</dbReference>
<dbReference type="CDD" id="cd13189">
    <property type="entry name" value="FERM_C_PTPN4_PTPN3_like"/>
    <property type="match status" value="1"/>
</dbReference>
<dbReference type="GO" id="GO:0015297">
    <property type="term" value="F:antiporter activity"/>
    <property type="evidence" value="ECO:0007669"/>
    <property type="project" value="InterPro"/>
</dbReference>
<evidence type="ECO:0000313" key="10">
    <source>
        <dbReference type="Proteomes" id="UP000288216"/>
    </source>
</evidence>
<evidence type="ECO:0000256" key="3">
    <source>
        <dbReference type="ARBA" id="ARBA00022490"/>
    </source>
</evidence>
<dbReference type="InterPro" id="IPR000798">
    <property type="entry name" value="Ez/rad/moesin-like"/>
</dbReference>
<feature type="region of interest" description="Disordered" evidence="7">
    <location>
        <begin position="382"/>
        <end position="415"/>
    </location>
</feature>
<dbReference type="PANTHER" id="PTHR45706:SF7">
    <property type="entry name" value="TYROSINE-PROTEIN PHOSPHATASE NON-RECEPTOR TYPE 4"/>
    <property type="match status" value="1"/>
</dbReference>
<dbReference type="InterPro" id="IPR000299">
    <property type="entry name" value="FERM_domain"/>
</dbReference>
<accession>A0A401PEC6</accession>
<evidence type="ECO:0000256" key="1">
    <source>
        <dbReference type="ARBA" id="ARBA00004496"/>
    </source>
</evidence>
<feature type="compositionally biased region" description="Polar residues" evidence="7">
    <location>
        <begin position="401"/>
        <end position="411"/>
    </location>
</feature>
<dbReference type="CDD" id="cd13132">
    <property type="entry name" value="MATE_eukaryotic"/>
    <property type="match status" value="1"/>
</dbReference>
<dbReference type="Proteomes" id="UP000288216">
    <property type="component" value="Unassembled WGS sequence"/>
</dbReference>
<dbReference type="InterPro" id="IPR014352">
    <property type="entry name" value="FERM/acyl-CoA-bd_prot_sf"/>
</dbReference>